<name>A0AA41Q130_9ACTN</name>
<keyword evidence="3" id="KW-1185">Reference proteome</keyword>
<evidence type="ECO:0000313" key="2">
    <source>
        <dbReference type="EMBL" id="MCF2529609.1"/>
    </source>
</evidence>
<gene>
    <name evidence="2" type="ORF">LZ495_20640</name>
</gene>
<dbReference type="AlphaFoldDB" id="A0AA41Q130"/>
<evidence type="ECO:0000256" key="1">
    <source>
        <dbReference type="SAM" id="Phobius"/>
    </source>
</evidence>
<protein>
    <submittedName>
        <fullName evidence="2">Uncharacterized protein</fullName>
    </submittedName>
</protein>
<accession>A0AA41Q130</accession>
<comment type="caution">
    <text evidence="2">The sequence shown here is derived from an EMBL/GenBank/DDBJ whole genome shotgun (WGS) entry which is preliminary data.</text>
</comment>
<organism evidence="2 3">
    <name type="scientific">Yinghuangia soli</name>
    <dbReference type="NCBI Taxonomy" id="2908204"/>
    <lineage>
        <taxon>Bacteria</taxon>
        <taxon>Bacillati</taxon>
        <taxon>Actinomycetota</taxon>
        <taxon>Actinomycetes</taxon>
        <taxon>Kitasatosporales</taxon>
        <taxon>Streptomycetaceae</taxon>
        <taxon>Yinghuangia</taxon>
    </lineage>
</organism>
<reference evidence="2" key="1">
    <citation type="submission" date="2022-01" db="EMBL/GenBank/DDBJ databases">
        <title>Genome-Based Taxonomic Classification of the Phylum Actinobacteria.</title>
        <authorList>
            <person name="Gao Y."/>
        </authorList>
    </citation>
    <scope>NUCLEOTIDE SEQUENCE</scope>
    <source>
        <strain evidence="2">KLBMP 8922</strain>
    </source>
</reference>
<keyword evidence="1" id="KW-0812">Transmembrane</keyword>
<dbReference type="RefSeq" id="WP_235053979.1">
    <property type="nucleotide sequence ID" value="NZ_JAKFHA010000012.1"/>
</dbReference>
<dbReference type="Proteomes" id="UP001165378">
    <property type="component" value="Unassembled WGS sequence"/>
</dbReference>
<keyword evidence="1" id="KW-1133">Transmembrane helix</keyword>
<sequence>MEERPHEDERVGDPPWVQASCLGGAFVWLVAMAVVVVLFFPSCTFDPGKHLKWWGSPPGPTGEQAKQAARARAIASAHEQAVRAMEMRLPPVDPVTWTAYRLDSRTGEVCAYDLPFPADRKTPGVPAACIRVTTVHIIGRSGADAHGITAMAADVLAAVEMPEIATTTEIAIAPGHSLPEVAPAAYFPDGTGELTKQYSSLPVLGTARPEPLPLPRLEDGGLLVRIILRAEYPLTVADPRSKATPAP</sequence>
<proteinExistence type="predicted"/>
<feature type="transmembrane region" description="Helical" evidence="1">
    <location>
        <begin position="16"/>
        <end position="40"/>
    </location>
</feature>
<dbReference type="EMBL" id="JAKFHA010000012">
    <property type="protein sequence ID" value="MCF2529609.1"/>
    <property type="molecule type" value="Genomic_DNA"/>
</dbReference>
<keyword evidence="1" id="KW-0472">Membrane</keyword>
<evidence type="ECO:0000313" key="3">
    <source>
        <dbReference type="Proteomes" id="UP001165378"/>
    </source>
</evidence>